<protein>
    <recommendedName>
        <fullName evidence="4">O-methyltransferase C-terminal domain-containing protein</fullName>
    </recommendedName>
</protein>
<keyword evidence="1" id="KW-0489">Methyltransferase</keyword>
<evidence type="ECO:0000256" key="3">
    <source>
        <dbReference type="ARBA" id="ARBA00022691"/>
    </source>
</evidence>
<feature type="domain" description="O-methyltransferase C-terminal" evidence="4">
    <location>
        <begin position="20"/>
        <end position="65"/>
    </location>
</feature>
<dbReference type="EMBL" id="DUZY01000005">
    <property type="protein sequence ID" value="DAD41948.1"/>
    <property type="molecule type" value="Genomic_DNA"/>
</dbReference>
<dbReference type="GO" id="GO:0008171">
    <property type="term" value="F:O-methyltransferase activity"/>
    <property type="evidence" value="ECO:0007669"/>
    <property type="project" value="InterPro"/>
</dbReference>
<evidence type="ECO:0000256" key="2">
    <source>
        <dbReference type="ARBA" id="ARBA00022679"/>
    </source>
</evidence>
<name>A0A822ZJN7_NELNU</name>
<sequence>MTKLKGVMACLLSANFSPTASYPQIKGINFDLLHVIEAAPSYPGVKHVGGDMFEYVPKGEAIFMMVSSSFRS</sequence>
<dbReference type="InterPro" id="IPR016461">
    <property type="entry name" value="COMT-like"/>
</dbReference>
<dbReference type="Proteomes" id="UP000607653">
    <property type="component" value="Unassembled WGS sequence"/>
</dbReference>
<evidence type="ECO:0000313" key="6">
    <source>
        <dbReference type="Proteomes" id="UP000607653"/>
    </source>
</evidence>
<organism evidence="5 6">
    <name type="scientific">Nelumbo nucifera</name>
    <name type="common">Sacred lotus</name>
    <dbReference type="NCBI Taxonomy" id="4432"/>
    <lineage>
        <taxon>Eukaryota</taxon>
        <taxon>Viridiplantae</taxon>
        <taxon>Streptophyta</taxon>
        <taxon>Embryophyta</taxon>
        <taxon>Tracheophyta</taxon>
        <taxon>Spermatophyta</taxon>
        <taxon>Magnoliopsida</taxon>
        <taxon>Proteales</taxon>
        <taxon>Nelumbonaceae</taxon>
        <taxon>Nelumbo</taxon>
    </lineage>
</organism>
<gene>
    <name evidence="5" type="ORF">HUJ06_016271</name>
</gene>
<dbReference type="PROSITE" id="PS51683">
    <property type="entry name" value="SAM_OMT_II"/>
    <property type="match status" value="1"/>
</dbReference>
<evidence type="ECO:0000313" key="5">
    <source>
        <dbReference type="EMBL" id="DAD41948.1"/>
    </source>
</evidence>
<evidence type="ECO:0000256" key="1">
    <source>
        <dbReference type="ARBA" id="ARBA00022603"/>
    </source>
</evidence>
<dbReference type="Pfam" id="PF00891">
    <property type="entry name" value="Methyltransf_2"/>
    <property type="match status" value="1"/>
</dbReference>
<comment type="caution">
    <text evidence="5">The sequence shown here is derived from an EMBL/GenBank/DDBJ whole genome shotgun (WGS) entry which is preliminary data.</text>
</comment>
<dbReference type="SUPFAM" id="SSF53335">
    <property type="entry name" value="S-adenosyl-L-methionine-dependent methyltransferases"/>
    <property type="match status" value="1"/>
</dbReference>
<reference evidence="5 6" key="1">
    <citation type="journal article" date="2020" name="Mol. Biol. Evol.">
        <title>Distinct Expression and Methylation Patterns for Genes with Different Fates following a Single Whole-Genome Duplication in Flowering Plants.</title>
        <authorList>
            <person name="Shi T."/>
            <person name="Rahmani R.S."/>
            <person name="Gugger P.F."/>
            <person name="Wang M."/>
            <person name="Li H."/>
            <person name="Zhang Y."/>
            <person name="Li Z."/>
            <person name="Wang Q."/>
            <person name="Van de Peer Y."/>
            <person name="Marchal K."/>
            <person name="Chen J."/>
        </authorList>
    </citation>
    <scope>NUCLEOTIDE SEQUENCE [LARGE SCALE GENOMIC DNA]</scope>
    <source>
        <tissue evidence="5">Leaf</tissue>
    </source>
</reference>
<accession>A0A822ZJN7</accession>
<keyword evidence="6" id="KW-1185">Reference proteome</keyword>
<dbReference type="InterPro" id="IPR029063">
    <property type="entry name" value="SAM-dependent_MTases_sf"/>
</dbReference>
<proteinExistence type="predicted"/>
<dbReference type="GO" id="GO:0032259">
    <property type="term" value="P:methylation"/>
    <property type="evidence" value="ECO:0007669"/>
    <property type="project" value="UniProtKB-KW"/>
</dbReference>
<dbReference type="AlphaFoldDB" id="A0A822ZJN7"/>
<keyword evidence="2" id="KW-0808">Transferase</keyword>
<evidence type="ECO:0000259" key="4">
    <source>
        <dbReference type="Pfam" id="PF00891"/>
    </source>
</evidence>
<dbReference type="Gene3D" id="3.40.50.150">
    <property type="entry name" value="Vaccinia Virus protein VP39"/>
    <property type="match status" value="1"/>
</dbReference>
<dbReference type="InterPro" id="IPR001077">
    <property type="entry name" value="COMT_C"/>
</dbReference>
<dbReference type="PANTHER" id="PTHR11746">
    <property type="entry name" value="O-METHYLTRANSFERASE"/>
    <property type="match status" value="1"/>
</dbReference>
<keyword evidence="3" id="KW-0949">S-adenosyl-L-methionine</keyword>